<reference evidence="8" key="1">
    <citation type="submission" date="2023-08" db="EMBL/GenBank/DDBJ databases">
        <title>The novel hydrolase IpcH responsible for the initial isoprocarb degradation step in Rhodococcus sp. D-6.</title>
        <authorList>
            <person name="Zhu Q."/>
        </authorList>
    </citation>
    <scope>NUCLEOTIDE SEQUENCE</scope>
    <source>
        <strain evidence="8">D-6</strain>
    </source>
</reference>
<comment type="similarity">
    <text evidence="1 5">Belongs to the D-isomer specific 2-hydroxyacid dehydrogenase family.</text>
</comment>
<evidence type="ECO:0000256" key="3">
    <source>
        <dbReference type="ARBA" id="ARBA00023002"/>
    </source>
</evidence>
<dbReference type="RefSeq" id="WP_350246630.1">
    <property type="nucleotide sequence ID" value="NZ_CP132970.1"/>
</dbReference>
<evidence type="ECO:0000256" key="1">
    <source>
        <dbReference type="ARBA" id="ARBA00005854"/>
    </source>
</evidence>
<keyword evidence="2" id="KW-0521">NADP</keyword>
<sequence>MTRDAGSVRILLVEPFPAEAAAVLSARFDVAVLSDGAASIEDTDIVVCSSLGTVDAALMDRLPRLTAVVNLGVGVDKIDTRHARRCGIGVSNTPGVLDECVADTAVGLLIDTVRQFSAADRFVRAGRWPEGPFPMTRNVSGMRIGIVGLGRIGRAVATRLSAFGCLIAYHNRRPVPDVVYPYVDSLIGLASRSDALIVAASGGPDNTGMIDRDVLQALGANGYLVNIARGRLVDEQALVELLSTGGLAGAGLDVYVDEPNVPEALRSLDNTVLLPHVGSATEETRAAMGELFFDNLRQFVADGTLVTPVVVPRDGATMQPEPSSTGT</sequence>
<dbReference type="SUPFAM" id="SSF52283">
    <property type="entry name" value="Formate/glycerate dehydrogenase catalytic domain-like"/>
    <property type="match status" value="1"/>
</dbReference>
<keyword evidence="3 5" id="KW-0560">Oxidoreductase</keyword>
<feature type="domain" description="D-isomer specific 2-hydroxyacid dehydrogenase NAD-binding" evidence="7">
    <location>
        <begin position="106"/>
        <end position="278"/>
    </location>
</feature>
<dbReference type="SUPFAM" id="SSF51735">
    <property type="entry name" value="NAD(P)-binding Rossmann-fold domains"/>
    <property type="match status" value="1"/>
</dbReference>
<dbReference type="GO" id="GO:0016618">
    <property type="term" value="F:hydroxypyruvate reductase [NAD(P)H] activity"/>
    <property type="evidence" value="ECO:0007669"/>
    <property type="project" value="TreeGrafter"/>
</dbReference>
<dbReference type="PANTHER" id="PTHR10996">
    <property type="entry name" value="2-HYDROXYACID DEHYDROGENASE-RELATED"/>
    <property type="match status" value="1"/>
</dbReference>
<dbReference type="PANTHER" id="PTHR10996:SF178">
    <property type="entry name" value="2-HYDROXYACID DEHYDROGENASE YGL185C-RELATED"/>
    <property type="match status" value="1"/>
</dbReference>
<dbReference type="InterPro" id="IPR050223">
    <property type="entry name" value="D-isomer_2-hydroxyacid_DH"/>
</dbReference>
<accession>A0AAU7UU59</accession>
<dbReference type="KEGG" id="rhox:RBB84_19950"/>
<proteinExistence type="inferred from homology"/>
<dbReference type="GO" id="GO:0005829">
    <property type="term" value="C:cytosol"/>
    <property type="evidence" value="ECO:0007669"/>
    <property type="project" value="TreeGrafter"/>
</dbReference>
<evidence type="ECO:0000256" key="2">
    <source>
        <dbReference type="ARBA" id="ARBA00022857"/>
    </source>
</evidence>
<feature type="domain" description="D-isomer specific 2-hydroxyacid dehydrogenase catalytic" evidence="6">
    <location>
        <begin position="37"/>
        <end position="309"/>
    </location>
</feature>
<dbReference type="CDD" id="cd12156">
    <property type="entry name" value="HPPR"/>
    <property type="match status" value="1"/>
</dbReference>
<dbReference type="EMBL" id="CP132970">
    <property type="protein sequence ID" value="XBW03533.1"/>
    <property type="molecule type" value="Genomic_DNA"/>
</dbReference>
<dbReference type="InterPro" id="IPR006140">
    <property type="entry name" value="D-isomer_DH_NAD-bd"/>
</dbReference>
<protein>
    <submittedName>
        <fullName evidence="8">2-hydroxyacid dehydrogenase</fullName>
    </submittedName>
</protein>
<evidence type="ECO:0000259" key="7">
    <source>
        <dbReference type="Pfam" id="PF02826"/>
    </source>
</evidence>
<evidence type="ECO:0000256" key="5">
    <source>
        <dbReference type="RuleBase" id="RU003719"/>
    </source>
</evidence>
<evidence type="ECO:0000259" key="6">
    <source>
        <dbReference type="Pfam" id="PF00389"/>
    </source>
</evidence>
<evidence type="ECO:0000256" key="4">
    <source>
        <dbReference type="ARBA" id="ARBA00023027"/>
    </source>
</evidence>
<dbReference type="Pfam" id="PF00389">
    <property type="entry name" value="2-Hacid_dh"/>
    <property type="match status" value="1"/>
</dbReference>
<evidence type="ECO:0000313" key="8">
    <source>
        <dbReference type="EMBL" id="XBW03533.1"/>
    </source>
</evidence>
<dbReference type="AlphaFoldDB" id="A0AAU7UU59"/>
<dbReference type="Pfam" id="PF02826">
    <property type="entry name" value="2-Hacid_dh_C"/>
    <property type="match status" value="1"/>
</dbReference>
<organism evidence="8">
    <name type="scientific">Rhodococcus sp. D-6</name>
    <dbReference type="NCBI Taxonomy" id="1387842"/>
    <lineage>
        <taxon>Bacteria</taxon>
        <taxon>Bacillati</taxon>
        <taxon>Actinomycetota</taxon>
        <taxon>Actinomycetes</taxon>
        <taxon>Mycobacteriales</taxon>
        <taxon>Nocardiaceae</taxon>
        <taxon>Rhodococcus</taxon>
    </lineage>
</organism>
<dbReference type="FunFam" id="3.40.50.720:FF:000213">
    <property type="entry name" value="Putative 2-hydroxyacid dehydrogenase"/>
    <property type="match status" value="1"/>
</dbReference>
<gene>
    <name evidence="8" type="ORF">RBB84_19950</name>
</gene>
<dbReference type="Gene3D" id="3.40.50.720">
    <property type="entry name" value="NAD(P)-binding Rossmann-like Domain"/>
    <property type="match status" value="2"/>
</dbReference>
<keyword evidence="4" id="KW-0520">NAD</keyword>
<name>A0AAU7UU59_9NOCA</name>
<dbReference type="GO" id="GO:0051287">
    <property type="term" value="F:NAD binding"/>
    <property type="evidence" value="ECO:0007669"/>
    <property type="project" value="InterPro"/>
</dbReference>
<dbReference type="InterPro" id="IPR006139">
    <property type="entry name" value="D-isomer_2_OHA_DH_cat_dom"/>
</dbReference>
<dbReference type="GO" id="GO:0030267">
    <property type="term" value="F:glyoxylate reductase (NADPH) activity"/>
    <property type="evidence" value="ECO:0007669"/>
    <property type="project" value="TreeGrafter"/>
</dbReference>
<dbReference type="InterPro" id="IPR036291">
    <property type="entry name" value="NAD(P)-bd_dom_sf"/>
</dbReference>